<keyword evidence="9" id="KW-1185">Reference proteome</keyword>
<feature type="compositionally biased region" description="Polar residues" evidence="5">
    <location>
        <begin position="96"/>
        <end position="106"/>
    </location>
</feature>
<evidence type="ECO:0000256" key="2">
    <source>
        <dbReference type="ARBA" id="ARBA00022692"/>
    </source>
</evidence>
<evidence type="ECO:0000259" key="7">
    <source>
        <dbReference type="Pfam" id="PF06305"/>
    </source>
</evidence>
<name>A0A8J3GHL3_9HYPH</name>
<dbReference type="Proteomes" id="UP000641137">
    <property type="component" value="Unassembled WGS sequence"/>
</dbReference>
<evidence type="ECO:0000313" key="8">
    <source>
        <dbReference type="EMBL" id="GHC79961.1"/>
    </source>
</evidence>
<feature type="transmembrane region" description="Helical" evidence="6">
    <location>
        <begin position="50"/>
        <end position="70"/>
    </location>
</feature>
<dbReference type="EMBL" id="BMZO01000012">
    <property type="protein sequence ID" value="GHC79961.1"/>
    <property type="molecule type" value="Genomic_DNA"/>
</dbReference>
<dbReference type="AlphaFoldDB" id="A0A8J3GHL3"/>
<dbReference type="InterPro" id="IPR010445">
    <property type="entry name" value="LapA_dom"/>
</dbReference>
<evidence type="ECO:0000256" key="4">
    <source>
        <dbReference type="ARBA" id="ARBA00023136"/>
    </source>
</evidence>
<evidence type="ECO:0000313" key="9">
    <source>
        <dbReference type="Proteomes" id="UP000641137"/>
    </source>
</evidence>
<keyword evidence="4 6" id="KW-0472">Membrane</keyword>
<organism evidence="8 9">
    <name type="scientific">Limoniibacter endophyticus</name>
    <dbReference type="NCBI Taxonomy" id="1565040"/>
    <lineage>
        <taxon>Bacteria</taxon>
        <taxon>Pseudomonadati</taxon>
        <taxon>Pseudomonadota</taxon>
        <taxon>Alphaproteobacteria</taxon>
        <taxon>Hyphomicrobiales</taxon>
        <taxon>Bartonellaceae</taxon>
        <taxon>Limoniibacter</taxon>
    </lineage>
</organism>
<sequence length="106" mass="11707">MINRLVVVLIIVPMAALLIAFSVANRAPTLLTFDPFNPGNPALSIQLPLFLLLFVAFALGLLAGSMITWSRQSRYRKLARERDREAQSLRHAAKAQGQQSVPALRP</sequence>
<accession>A0A8J3GHL3</accession>
<dbReference type="Pfam" id="PF06305">
    <property type="entry name" value="LapA_dom"/>
    <property type="match status" value="1"/>
</dbReference>
<dbReference type="GO" id="GO:0005886">
    <property type="term" value="C:plasma membrane"/>
    <property type="evidence" value="ECO:0007669"/>
    <property type="project" value="InterPro"/>
</dbReference>
<protein>
    <recommendedName>
        <fullName evidence="7">Lipopolysaccharide assembly protein A domain-containing protein</fullName>
    </recommendedName>
</protein>
<evidence type="ECO:0000256" key="1">
    <source>
        <dbReference type="ARBA" id="ARBA00022475"/>
    </source>
</evidence>
<feature type="domain" description="Lipopolysaccharide assembly protein A" evidence="7">
    <location>
        <begin position="45"/>
        <end position="89"/>
    </location>
</feature>
<reference evidence="8" key="2">
    <citation type="submission" date="2020-09" db="EMBL/GenBank/DDBJ databases">
        <authorList>
            <person name="Sun Q."/>
            <person name="Kim S."/>
        </authorList>
    </citation>
    <scope>NUCLEOTIDE SEQUENCE</scope>
    <source>
        <strain evidence="8">KCTC 42097</strain>
    </source>
</reference>
<evidence type="ECO:0000256" key="6">
    <source>
        <dbReference type="SAM" id="Phobius"/>
    </source>
</evidence>
<gene>
    <name evidence="8" type="ORF">GCM10010136_32730</name>
</gene>
<evidence type="ECO:0000256" key="5">
    <source>
        <dbReference type="SAM" id="MobiDB-lite"/>
    </source>
</evidence>
<keyword evidence="2 6" id="KW-0812">Transmembrane</keyword>
<evidence type="ECO:0000256" key="3">
    <source>
        <dbReference type="ARBA" id="ARBA00022989"/>
    </source>
</evidence>
<comment type="caution">
    <text evidence="8">The sequence shown here is derived from an EMBL/GenBank/DDBJ whole genome shotgun (WGS) entry which is preliminary data.</text>
</comment>
<keyword evidence="1" id="KW-1003">Cell membrane</keyword>
<reference evidence="8" key="1">
    <citation type="journal article" date="2014" name="Int. J. Syst. Evol. Microbiol.">
        <title>Complete genome sequence of Corynebacterium casei LMG S-19264T (=DSM 44701T), isolated from a smear-ripened cheese.</title>
        <authorList>
            <consortium name="US DOE Joint Genome Institute (JGI-PGF)"/>
            <person name="Walter F."/>
            <person name="Albersmeier A."/>
            <person name="Kalinowski J."/>
            <person name="Ruckert C."/>
        </authorList>
    </citation>
    <scope>NUCLEOTIDE SEQUENCE</scope>
    <source>
        <strain evidence="8">KCTC 42097</strain>
    </source>
</reference>
<feature type="region of interest" description="Disordered" evidence="5">
    <location>
        <begin position="85"/>
        <end position="106"/>
    </location>
</feature>
<keyword evidence="3 6" id="KW-1133">Transmembrane helix</keyword>
<proteinExistence type="predicted"/>